<evidence type="ECO:0000313" key="8">
    <source>
        <dbReference type="EMBL" id="ALB21596.1"/>
    </source>
</evidence>
<proteinExistence type="inferred from homology"/>
<dbReference type="PANTHER" id="PTHR32089:SF112">
    <property type="entry name" value="LYSOZYME-LIKE PROTEIN-RELATED"/>
    <property type="match status" value="1"/>
</dbReference>
<keyword evidence="2 4" id="KW-0807">Transducer</keyword>
<dbReference type="AlphaFoldDB" id="A0AAC8VFY6"/>
<name>A0AAC8VFY6_PISSA</name>
<evidence type="ECO:0000259" key="7">
    <source>
        <dbReference type="PROSITE" id="PS50885"/>
    </source>
</evidence>
<keyword evidence="5" id="KW-0812">Transmembrane</keyword>
<comment type="subcellular location">
    <subcellularLocation>
        <location evidence="1">Membrane</location>
    </subcellularLocation>
</comment>
<keyword evidence="5" id="KW-1133">Transmembrane helix</keyword>
<dbReference type="GO" id="GO:0006935">
    <property type="term" value="P:chemotaxis"/>
    <property type="evidence" value="ECO:0007669"/>
    <property type="project" value="InterPro"/>
</dbReference>
<evidence type="ECO:0000259" key="6">
    <source>
        <dbReference type="PROSITE" id="PS50111"/>
    </source>
</evidence>
<dbReference type="PROSITE" id="PS50111">
    <property type="entry name" value="CHEMOTAXIS_TRANSDUC_2"/>
    <property type="match status" value="1"/>
</dbReference>
<dbReference type="GO" id="GO:0016020">
    <property type="term" value="C:membrane"/>
    <property type="evidence" value="ECO:0007669"/>
    <property type="project" value="UniProtKB-SubCell"/>
</dbReference>
<evidence type="ECO:0000256" key="4">
    <source>
        <dbReference type="PROSITE-ProRule" id="PRU00284"/>
    </source>
</evidence>
<dbReference type="InterPro" id="IPR003660">
    <property type="entry name" value="HAMP_dom"/>
</dbReference>
<dbReference type="EMBL" id="CP012508">
    <property type="protein sequence ID" value="ALB21596.1"/>
    <property type="molecule type" value="Genomic_DNA"/>
</dbReference>
<dbReference type="GO" id="GO:0004888">
    <property type="term" value="F:transmembrane signaling receptor activity"/>
    <property type="evidence" value="ECO:0007669"/>
    <property type="project" value="InterPro"/>
</dbReference>
<dbReference type="SMART" id="SM00304">
    <property type="entry name" value="HAMP"/>
    <property type="match status" value="1"/>
</dbReference>
<evidence type="ECO:0000313" key="9">
    <source>
        <dbReference type="Proteomes" id="UP000029558"/>
    </source>
</evidence>
<dbReference type="PROSITE" id="PS50885">
    <property type="entry name" value="HAMP"/>
    <property type="match status" value="1"/>
</dbReference>
<gene>
    <name evidence="8" type="ORF">KU39_412</name>
</gene>
<dbReference type="Pfam" id="PF00672">
    <property type="entry name" value="HAMP"/>
    <property type="match status" value="1"/>
</dbReference>
<dbReference type="InterPro" id="IPR004090">
    <property type="entry name" value="Chemotax_Me-accpt_rcpt"/>
</dbReference>
<protein>
    <submittedName>
        <fullName evidence="8">Methyl-accepting chemotaxis (MCP) signaling domain protein</fullName>
    </submittedName>
</protein>
<dbReference type="Proteomes" id="UP000029558">
    <property type="component" value="Chromosome"/>
</dbReference>
<dbReference type="SUPFAM" id="SSF58104">
    <property type="entry name" value="Methyl-accepting chemotaxis protein (MCP) signaling domain"/>
    <property type="match status" value="1"/>
</dbReference>
<dbReference type="GO" id="GO:0007165">
    <property type="term" value="P:signal transduction"/>
    <property type="evidence" value="ECO:0007669"/>
    <property type="project" value="UniProtKB-KW"/>
</dbReference>
<dbReference type="CDD" id="cd06225">
    <property type="entry name" value="HAMP"/>
    <property type="match status" value="1"/>
</dbReference>
<dbReference type="PRINTS" id="PR00260">
    <property type="entry name" value="CHEMTRNSDUCR"/>
</dbReference>
<organism evidence="8 9">
    <name type="scientific">Piscirickettsia salmonis</name>
    <dbReference type="NCBI Taxonomy" id="1238"/>
    <lineage>
        <taxon>Bacteria</taxon>
        <taxon>Pseudomonadati</taxon>
        <taxon>Pseudomonadota</taxon>
        <taxon>Gammaproteobacteria</taxon>
        <taxon>Thiotrichales</taxon>
        <taxon>Piscirickettsiaceae</taxon>
        <taxon>Piscirickettsia</taxon>
    </lineage>
</organism>
<feature type="transmembrane region" description="Helical" evidence="5">
    <location>
        <begin position="35"/>
        <end position="53"/>
    </location>
</feature>
<evidence type="ECO:0000256" key="2">
    <source>
        <dbReference type="ARBA" id="ARBA00023224"/>
    </source>
</evidence>
<feature type="domain" description="Methyl-accepting transducer" evidence="6">
    <location>
        <begin position="261"/>
        <end position="498"/>
    </location>
</feature>
<dbReference type="Gene3D" id="1.10.287.950">
    <property type="entry name" value="Methyl-accepting chemotaxis protein"/>
    <property type="match status" value="1"/>
</dbReference>
<feature type="domain" description="HAMP" evidence="7">
    <location>
        <begin position="201"/>
        <end position="256"/>
    </location>
</feature>
<dbReference type="Pfam" id="PF00015">
    <property type="entry name" value="MCPsignal"/>
    <property type="match status" value="1"/>
</dbReference>
<evidence type="ECO:0000256" key="3">
    <source>
        <dbReference type="ARBA" id="ARBA00029447"/>
    </source>
</evidence>
<keyword evidence="5" id="KW-0472">Membrane</keyword>
<evidence type="ECO:0000256" key="1">
    <source>
        <dbReference type="ARBA" id="ARBA00004370"/>
    </source>
</evidence>
<dbReference type="InterPro" id="IPR004089">
    <property type="entry name" value="MCPsignal_dom"/>
</dbReference>
<feature type="transmembrane region" description="Helical" evidence="5">
    <location>
        <begin position="181"/>
        <end position="204"/>
    </location>
</feature>
<comment type="similarity">
    <text evidence="3">Belongs to the methyl-accepting chemotaxis (MCP) protein family.</text>
</comment>
<evidence type="ECO:0000256" key="5">
    <source>
        <dbReference type="SAM" id="Phobius"/>
    </source>
</evidence>
<reference evidence="8 9" key="1">
    <citation type="journal article" date="2014" name="Genome Announc.">
        <title>Comparative Genome Analysis of Two Isolates of the Fish Pathogen Piscirickettsia salmonis from Different Hosts Reveals Major Differences in Virulence-Associated Secretion Systems.</title>
        <authorList>
            <person name="Bohle H."/>
            <person name="Henriquez P."/>
            <person name="Grothusen H."/>
            <person name="Navas E."/>
            <person name="Sandoval A."/>
            <person name="Bustamante F."/>
            <person name="Bustos P."/>
            <person name="Mancilla M."/>
        </authorList>
    </citation>
    <scope>NUCLEOTIDE SEQUENCE [LARGE SCALE GENOMIC DNA]</scope>
    <source>
        <strain evidence="9">B1-32597</strain>
    </source>
</reference>
<accession>A0AAC8VFY6</accession>
<sequence length="535" mass="58608">MAKMREQWVRRVISNLFKNIKIISFVRARGLRLQFYLALVFALTAVLFVFGVLNFNSYKAALHQQLEEEVVATAERLSKSIAGPMWNADELQVLSLLKAEMLSKHIAGVVIYPTHHPMIGFYKQHGQVQSMPKQIKMLESFAVRNIMYKDHKKDYTLGKLYIYIDEQLVLDELDDYLLSNIMQIIILNAILLLCIAFLLNHIIIDPLEKIKSAIGTLSDGEGDLSQRVNVQGFSPEIAALGDDFNRFAYKVGQMIKTVASDADKMTEETGQIAKANFNIDAQVDSQASSLQLVSHAISDIEDLNQAIEDIVSYAAQCSTESSIAAGRGGEIVRRNMVNMNSISLAVHHSAASLEKLAALGDSITDIIEVIGSITRQTDLLALNAAIEAARAGPKGRGFAVVAEEVRKLAIETEEATREVAPVLEAINNEVQQTTCAMHEGVGWVLQGVEEVAEAGEILDLIIDSAYEVNAATQQVFDATVLQNDKTIAVSQSMLSSLSGVESLKKNTNQASESAVVLKVKSAQLIKAISAFKISN</sequence>
<dbReference type="PANTHER" id="PTHR32089">
    <property type="entry name" value="METHYL-ACCEPTING CHEMOTAXIS PROTEIN MCPB"/>
    <property type="match status" value="1"/>
</dbReference>
<dbReference type="SMART" id="SM00283">
    <property type="entry name" value="MA"/>
    <property type="match status" value="1"/>
</dbReference>